<name>A0ACC1M3S5_9FUNG</name>
<accession>A0ACC1M3S5</accession>
<evidence type="ECO:0000313" key="1">
    <source>
        <dbReference type="EMBL" id="KAJ2894480.1"/>
    </source>
</evidence>
<gene>
    <name evidence="1" type="ORF">IWW38_002570</name>
</gene>
<sequence>MGSAFPHMSAPLQPAGAASATTAGLGHAASESASMNSPTHSSSKSSSKTSAPTGASLPGPPDIALLLSGAAKLKTQTAGKPPYSYATLITYAILHHPRKQMTLNEIYNWAMDNYPYFKTAGSGWKNSVRHNLSLNKTFVRIPRPANEPGKGAYWTVDLAVLDATVNNVGKPPPMHRYSLPRDGRLDAFGGSMPVPIQMNMASGSSDSGPAFVAAPMQSQLSMQAQQPQLGFAPSSAQQPELAQINPFLMNVTSSISDMGMGLQQPPSHNAFALRRASLQAMPTNRYQPYPAGPMCATGGHTTPMGDGAAGASAAFGAPNPLNGLNPFATPSATASSVAASSLQSFDALSQTERPTPPQPPTFPNGADGFTSSDSVNSGSQNMDLAQHVATPTPADIIGTSTRDSGFTDINESMIMALKARLQLKPSSSLPSHLLTTQEPSDSPESLADSDGGKYENLSAKPSMLVDTTGGNREQVRPNIDGGPASNSIGDISTYFSFNDAHEPPV</sequence>
<organism evidence="1 2">
    <name type="scientific">Coemansia aciculifera</name>
    <dbReference type="NCBI Taxonomy" id="417176"/>
    <lineage>
        <taxon>Eukaryota</taxon>
        <taxon>Fungi</taxon>
        <taxon>Fungi incertae sedis</taxon>
        <taxon>Zoopagomycota</taxon>
        <taxon>Kickxellomycotina</taxon>
        <taxon>Kickxellomycetes</taxon>
        <taxon>Kickxellales</taxon>
        <taxon>Kickxellaceae</taxon>
        <taxon>Coemansia</taxon>
    </lineage>
</organism>
<keyword evidence="2" id="KW-1185">Reference proteome</keyword>
<evidence type="ECO:0000313" key="2">
    <source>
        <dbReference type="Proteomes" id="UP001139981"/>
    </source>
</evidence>
<comment type="caution">
    <text evidence="1">The sequence shown here is derived from an EMBL/GenBank/DDBJ whole genome shotgun (WGS) entry which is preliminary data.</text>
</comment>
<dbReference type="EMBL" id="JANBVB010000408">
    <property type="protein sequence ID" value="KAJ2894480.1"/>
    <property type="molecule type" value="Genomic_DNA"/>
</dbReference>
<dbReference type="Proteomes" id="UP001139981">
    <property type="component" value="Unassembled WGS sequence"/>
</dbReference>
<proteinExistence type="predicted"/>
<protein>
    <submittedName>
        <fullName evidence="1">Uncharacterized protein</fullName>
    </submittedName>
</protein>
<reference evidence="1" key="1">
    <citation type="submission" date="2022-07" db="EMBL/GenBank/DDBJ databases">
        <title>Phylogenomic reconstructions and comparative analyses of Kickxellomycotina fungi.</title>
        <authorList>
            <person name="Reynolds N.K."/>
            <person name="Stajich J.E."/>
            <person name="Barry K."/>
            <person name="Grigoriev I.V."/>
            <person name="Crous P."/>
            <person name="Smith M.E."/>
        </authorList>
    </citation>
    <scope>NUCLEOTIDE SEQUENCE</scope>
    <source>
        <strain evidence="1">CBS 190363</strain>
    </source>
</reference>